<dbReference type="EMBL" id="WKKZ01000480">
    <property type="protein sequence ID" value="MSE05913.1"/>
    <property type="molecule type" value="Genomic_DNA"/>
</dbReference>
<dbReference type="Proteomes" id="UP000437575">
    <property type="component" value="Unassembled WGS sequence"/>
</dbReference>
<gene>
    <name evidence="1" type="ORF">GKC34_08905</name>
</gene>
<proteinExistence type="predicted"/>
<reference evidence="1 2" key="1">
    <citation type="submission" date="2019-11" db="EMBL/GenBank/DDBJ databases">
        <title>Draft Genome Sequence of Plant Growth-Promoting Rhizosphere-Associated Bacteria.</title>
        <authorList>
            <person name="Vasilyev I.Y."/>
            <person name="Radchenko V."/>
            <person name="Ilnitskaya E.V."/>
        </authorList>
    </citation>
    <scope>NUCLEOTIDE SEQUENCE [LARGE SCALE GENOMIC DNA]</scope>
    <source>
        <strain evidence="1 2">VRA_1sq_f</strain>
    </source>
</reference>
<organism evidence="1 2">
    <name type="scientific">Ligilactobacillus salivarius</name>
    <dbReference type="NCBI Taxonomy" id="1624"/>
    <lineage>
        <taxon>Bacteria</taxon>
        <taxon>Bacillati</taxon>
        <taxon>Bacillota</taxon>
        <taxon>Bacilli</taxon>
        <taxon>Lactobacillales</taxon>
        <taxon>Lactobacillaceae</taxon>
        <taxon>Ligilactobacillus</taxon>
    </lineage>
</organism>
<comment type="caution">
    <text evidence="1">The sequence shown here is derived from an EMBL/GenBank/DDBJ whole genome shotgun (WGS) entry which is preliminary data.</text>
</comment>
<sequence length="39" mass="4519">IPRYSKKEGFGLRFDDNSSKYDSKKLQEIANQIASKVEK</sequence>
<dbReference type="AlphaFoldDB" id="A0A6A8LRR3"/>
<name>A0A6A8LRR3_9LACO</name>
<accession>A0A6A8LRR3</accession>
<feature type="non-terminal residue" evidence="1">
    <location>
        <position position="1"/>
    </location>
</feature>
<evidence type="ECO:0000313" key="2">
    <source>
        <dbReference type="Proteomes" id="UP000437575"/>
    </source>
</evidence>
<evidence type="ECO:0000313" key="1">
    <source>
        <dbReference type="EMBL" id="MSE05913.1"/>
    </source>
</evidence>
<protein>
    <submittedName>
        <fullName evidence="1">HIT family protein</fullName>
    </submittedName>
</protein>